<sequence>MMPHDPDYVRLTMYNRNHTGSTVTAGTVDRALSETVKRSLREELSESELRSSKKTKRNYDGRCLSCPDSTSCRMPYNGPDGKLEYLRPACLKLHELVIKYYNGEEVDEDDLDNRLRAILVALSPRHLAQAVATTTQKLDVLETFIGEKFADYETDISALYSQLDAEKRERARLQGEIHDLQGKVNALSTRHTPDTQEDSEEQGDTDESDESQSEVEDNLETTEAPEEVDGEEVA</sequence>
<gene>
    <name evidence="2" type="ORF">FSARC_14931</name>
</gene>
<dbReference type="Proteomes" id="UP000622797">
    <property type="component" value="Unassembled WGS sequence"/>
</dbReference>
<accession>A0A8H4WMS9</accession>
<comment type="caution">
    <text evidence="2">The sequence shown here is derived from an EMBL/GenBank/DDBJ whole genome shotgun (WGS) entry which is preliminary data.</text>
</comment>
<reference evidence="2" key="2">
    <citation type="submission" date="2020-05" db="EMBL/GenBank/DDBJ databases">
        <authorList>
            <person name="Kim H.-S."/>
            <person name="Proctor R.H."/>
            <person name="Brown D.W."/>
        </authorList>
    </citation>
    <scope>NUCLEOTIDE SEQUENCE</scope>
    <source>
        <strain evidence="2">NRRL 20472</strain>
    </source>
</reference>
<evidence type="ECO:0000313" key="2">
    <source>
        <dbReference type="EMBL" id="KAF4943385.1"/>
    </source>
</evidence>
<feature type="region of interest" description="Disordered" evidence="1">
    <location>
        <begin position="178"/>
        <end position="234"/>
    </location>
</feature>
<dbReference type="AlphaFoldDB" id="A0A8H4WMS9"/>
<reference evidence="2" key="1">
    <citation type="journal article" date="2020" name="BMC Genomics">
        <title>Correction to: Identification and distribution of gene clusters required for synthesis of sphingolipid metabolism inhibitors in diverse species of the filamentous fungus Fusarium.</title>
        <authorList>
            <person name="Kim H.S."/>
            <person name="Lohmar J.M."/>
            <person name="Busman M."/>
            <person name="Brown D.W."/>
            <person name="Naumann T.A."/>
            <person name="Divon H.H."/>
            <person name="Lysoe E."/>
            <person name="Uhlig S."/>
            <person name="Proctor R.H."/>
        </authorList>
    </citation>
    <scope>NUCLEOTIDE SEQUENCE</scope>
    <source>
        <strain evidence="2">NRRL 20472</strain>
    </source>
</reference>
<evidence type="ECO:0000313" key="3">
    <source>
        <dbReference type="Proteomes" id="UP000622797"/>
    </source>
</evidence>
<organism evidence="2 3">
    <name type="scientific">Fusarium sarcochroum</name>
    <dbReference type="NCBI Taxonomy" id="1208366"/>
    <lineage>
        <taxon>Eukaryota</taxon>
        <taxon>Fungi</taxon>
        <taxon>Dikarya</taxon>
        <taxon>Ascomycota</taxon>
        <taxon>Pezizomycotina</taxon>
        <taxon>Sordariomycetes</taxon>
        <taxon>Hypocreomycetidae</taxon>
        <taxon>Hypocreales</taxon>
        <taxon>Nectriaceae</taxon>
        <taxon>Fusarium</taxon>
        <taxon>Fusarium lateritium species complex</taxon>
    </lineage>
</organism>
<name>A0A8H4WMS9_9HYPO</name>
<feature type="compositionally biased region" description="Acidic residues" evidence="1">
    <location>
        <begin position="195"/>
        <end position="234"/>
    </location>
</feature>
<dbReference type="EMBL" id="JABEXW010001551">
    <property type="protein sequence ID" value="KAF4943385.1"/>
    <property type="molecule type" value="Genomic_DNA"/>
</dbReference>
<protein>
    <submittedName>
        <fullName evidence="2">Uncharacterized protein</fullName>
    </submittedName>
</protein>
<keyword evidence="3" id="KW-1185">Reference proteome</keyword>
<evidence type="ECO:0000256" key="1">
    <source>
        <dbReference type="SAM" id="MobiDB-lite"/>
    </source>
</evidence>
<proteinExistence type="predicted"/>